<evidence type="ECO:0000313" key="2">
    <source>
        <dbReference type="EMBL" id="POO49154.1"/>
    </source>
</evidence>
<dbReference type="GeneID" id="86882018"/>
<dbReference type="Proteomes" id="UP000237447">
    <property type="component" value="Unassembled WGS sequence"/>
</dbReference>
<evidence type="ECO:0000313" key="3">
    <source>
        <dbReference type="Proteomes" id="UP000237447"/>
    </source>
</evidence>
<dbReference type="EMBL" id="NXEJ01000011">
    <property type="protein sequence ID" value="POO49154.1"/>
    <property type="molecule type" value="Genomic_DNA"/>
</dbReference>
<reference evidence="2 3" key="1">
    <citation type="journal article" date="2018" name="Syst. Appl. Microbiol.">
        <title>Agrobacterium rosae sp. nov., isolated from galls on different agricultural crops.</title>
        <authorList>
            <person name="Kuzmanovic N."/>
            <person name="Pulawska J."/>
            <person name="Smalla K."/>
            <person name="Nesme X."/>
        </authorList>
    </citation>
    <scope>NUCLEOTIDE SEQUENCE [LARGE SCALE GENOMIC DNA]</scope>
    <source>
        <strain evidence="2 3">NCPPB 1650</strain>
    </source>
</reference>
<name>A0AAE5RUL4_9HYPH</name>
<sequence>MDDWKKKIIERDGGSIPEWKRKIIEQDGGTNIFENAGPDPRDISDDASDAPWNVRMEVGALDKPEDRLKALQKHYPDAKPYGENNFIFTDEKGRTRQYNRESWLPNLGDFASIAPEYGEIMGGAIGGVYGGAGGGIAGSAVPAVGTTAGTVAGAIGGAGAGSVVGREGVQRGLNWLFGNEDTRTGSEQAVDAAQTFALGAAGEGAGRAVGAGWKAGKNAFKSKLIGETDDVVEAQKRLADLNAIGATEPLPGMVNGNKRTSTLEHALSSLRNGDEINRRIADAHTAMDGEFDRIVSNAGTPKTQAELGELLKQQAQEAKAAGYKRSNQLYDRAAEKITSPASIDNTFAYAQKLKADSSAMGKFDRRAAGSQIDSVMEDTAALLEDAQNGLTFDQLQKARTIIGQRSADTDDKVLKGHLDGLYGALTADMEKTALASGDGEGLQAWRKANNQFKRLKDPVKGFGKGSVADKILDPKMDTDKIWQFATETTNRGGNRIAQIRRTVEKSEGGKDAWDNVVSSTIEQLGKTTDVEGVDQFNSTLFLNKWKKMSPEAKDAIFKGSKNAQYRQDLDRLARITDNMKNYSRGANHSNTATHQQMLNNMNPLDKNNVMASVLGMAAGAEPITALAIGAAKGATKAVVGKGFNSSRMKLLTDPETVAWIAGVPKAEMQKGGMTGHMQKLLGIRKRTSDQALASAINDYFRDLGYDESE</sequence>
<comment type="caution">
    <text evidence="2">The sequence shown here is derived from an EMBL/GenBank/DDBJ whole genome shotgun (WGS) entry which is preliminary data.</text>
</comment>
<organism evidence="2 3">
    <name type="scientific">Agrobacterium rosae</name>
    <dbReference type="NCBI Taxonomy" id="1972867"/>
    <lineage>
        <taxon>Bacteria</taxon>
        <taxon>Pseudomonadati</taxon>
        <taxon>Pseudomonadota</taxon>
        <taxon>Alphaproteobacteria</taxon>
        <taxon>Hyphomicrobiales</taxon>
        <taxon>Rhizobiaceae</taxon>
        <taxon>Rhizobium/Agrobacterium group</taxon>
        <taxon>Agrobacterium</taxon>
    </lineage>
</organism>
<dbReference type="RefSeq" id="WP_103660062.1">
    <property type="nucleotide sequence ID" value="NZ_NXEJ01000011.1"/>
</dbReference>
<accession>A0AAE5RUL4</accession>
<evidence type="ECO:0000256" key="1">
    <source>
        <dbReference type="SAM" id="MobiDB-lite"/>
    </source>
</evidence>
<proteinExistence type="predicted"/>
<protein>
    <submittedName>
        <fullName evidence="2">Uncharacterized protein</fullName>
    </submittedName>
</protein>
<dbReference type="AlphaFoldDB" id="A0AAE5RUL4"/>
<feature type="region of interest" description="Disordered" evidence="1">
    <location>
        <begin position="29"/>
        <end position="49"/>
    </location>
</feature>
<gene>
    <name evidence="2" type="ORF">CPJ18_22150</name>
</gene>